<name>A0A2P2QHB7_RHIMU</name>
<organism evidence="2">
    <name type="scientific">Rhizophora mucronata</name>
    <name type="common">Asiatic mangrove</name>
    <dbReference type="NCBI Taxonomy" id="61149"/>
    <lineage>
        <taxon>Eukaryota</taxon>
        <taxon>Viridiplantae</taxon>
        <taxon>Streptophyta</taxon>
        <taxon>Embryophyta</taxon>
        <taxon>Tracheophyta</taxon>
        <taxon>Spermatophyta</taxon>
        <taxon>Magnoliopsida</taxon>
        <taxon>eudicotyledons</taxon>
        <taxon>Gunneridae</taxon>
        <taxon>Pentapetalae</taxon>
        <taxon>rosids</taxon>
        <taxon>fabids</taxon>
        <taxon>Malpighiales</taxon>
        <taxon>Rhizophoraceae</taxon>
        <taxon>Rhizophora</taxon>
    </lineage>
</organism>
<dbReference type="AlphaFoldDB" id="A0A2P2QHB7"/>
<keyword evidence="1" id="KW-0812">Transmembrane</keyword>
<dbReference type="EMBL" id="GGEC01085914">
    <property type="protein sequence ID" value="MBX66398.1"/>
    <property type="molecule type" value="Transcribed_RNA"/>
</dbReference>
<sequence length="44" mass="5211">MQSPQAHACSWELYLIYSMIGSFKIYYIFHLFGLSMMQDRNSCV</sequence>
<accession>A0A2P2QHB7</accession>
<protein>
    <submittedName>
        <fullName evidence="2">Uncharacterized protein</fullName>
    </submittedName>
</protein>
<reference evidence="2" key="1">
    <citation type="submission" date="2018-02" db="EMBL/GenBank/DDBJ databases">
        <title>Rhizophora mucronata_Transcriptome.</title>
        <authorList>
            <person name="Meera S.P."/>
            <person name="Sreeshan A."/>
            <person name="Augustine A."/>
        </authorList>
    </citation>
    <scope>NUCLEOTIDE SEQUENCE</scope>
    <source>
        <tissue evidence="2">Leaf</tissue>
    </source>
</reference>
<keyword evidence="1" id="KW-0472">Membrane</keyword>
<keyword evidence="1" id="KW-1133">Transmembrane helix</keyword>
<evidence type="ECO:0000313" key="2">
    <source>
        <dbReference type="EMBL" id="MBX66398.1"/>
    </source>
</evidence>
<feature type="transmembrane region" description="Helical" evidence="1">
    <location>
        <begin position="14"/>
        <end position="32"/>
    </location>
</feature>
<evidence type="ECO:0000256" key="1">
    <source>
        <dbReference type="SAM" id="Phobius"/>
    </source>
</evidence>
<proteinExistence type="predicted"/>